<evidence type="ECO:0000256" key="1">
    <source>
        <dbReference type="SAM" id="MobiDB-lite"/>
    </source>
</evidence>
<gene>
    <name evidence="2" type="ORF">VITISV_033258</name>
</gene>
<sequence length="164" mass="18377">MAPEAIIKRPMVTALPIEGNSNCRARLLCHILEHMSYPTELHLECRHHSREHFTLDQWTQLAGKNPMESTPEVDQAQQDERPADSIPSTPVTPSMPQVTSTDPPATPPIPSVAPSTSEDFITVSSTEFRAMIQFFKTLTATHNALFWLMANIRAQQDQHTAILH</sequence>
<organism evidence="2">
    <name type="scientific">Vitis vinifera</name>
    <name type="common">Grape</name>
    <dbReference type="NCBI Taxonomy" id="29760"/>
    <lineage>
        <taxon>Eukaryota</taxon>
        <taxon>Viridiplantae</taxon>
        <taxon>Streptophyta</taxon>
        <taxon>Embryophyta</taxon>
        <taxon>Tracheophyta</taxon>
        <taxon>Spermatophyta</taxon>
        <taxon>Magnoliopsida</taxon>
        <taxon>eudicotyledons</taxon>
        <taxon>Gunneridae</taxon>
        <taxon>Pentapetalae</taxon>
        <taxon>rosids</taxon>
        <taxon>Vitales</taxon>
        <taxon>Vitaceae</taxon>
        <taxon>Viteae</taxon>
        <taxon>Vitis</taxon>
    </lineage>
</organism>
<dbReference type="AlphaFoldDB" id="A5AHE1"/>
<accession>A5AHE1</accession>
<proteinExistence type="predicted"/>
<feature type="compositionally biased region" description="Polar residues" evidence="1">
    <location>
        <begin position="86"/>
        <end position="98"/>
    </location>
</feature>
<dbReference type="EMBL" id="AM426812">
    <property type="protein sequence ID" value="CAN82157.1"/>
    <property type="molecule type" value="Genomic_DNA"/>
</dbReference>
<feature type="region of interest" description="Disordered" evidence="1">
    <location>
        <begin position="62"/>
        <end position="116"/>
    </location>
</feature>
<name>A5AHE1_VITVI</name>
<evidence type="ECO:0000313" key="2">
    <source>
        <dbReference type="EMBL" id="CAN82157.1"/>
    </source>
</evidence>
<reference evidence="2" key="1">
    <citation type="journal article" date="2007" name="PLoS ONE">
        <title>The first genome sequence of an elite grapevine cultivar (Pinot noir Vitis vinifera L.): coping with a highly heterozygous genome.</title>
        <authorList>
            <person name="Velasco R."/>
            <person name="Zharkikh A."/>
            <person name="Troggio M."/>
            <person name="Cartwright D.A."/>
            <person name="Cestaro A."/>
            <person name="Pruss D."/>
            <person name="Pindo M."/>
            <person name="FitzGerald L.M."/>
            <person name="Vezzulli S."/>
            <person name="Reid J."/>
            <person name="Malacarne G."/>
            <person name="Iliev D."/>
            <person name="Coppola G."/>
            <person name="Wardell B."/>
            <person name="Micheletti D."/>
            <person name="Macalma T."/>
            <person name="Facci M."/>
            <person name="Mitchell J.T."/>
            <person name="Perazzolli M."/>
            <person name="Eldredge G."/>
            <person name="Gatto P."/>
            <person name="Oyzerski R."/>
            <person name="Moretto M."/>
            <person name="Gutin N."/>
            <person name="Stefanini M."/>
            <person name="Chen Y."/>
            <person name="Segala C."/>
            <person name="Davenport C."/>
            <person name="Dematte L."/>
            <person name="Mraz A."/>
            <person name="Battilana J."/>
            <person name="Stormo K."/>
            <person name="Costa F."/>
            <person name="Tao Q."/>
            <person name="Si-Ammour A."/>
            <person name="Harkins T."/>
            <person name="Lackey A."/>
            <person name="Perbost C."/>
            <person name="Taillon B."/>
            <person name="Stella A."/>
            <person name="Solovyev V."/>
            <person name="Fawcett J.A."/>
            <person name="Sterck L."/>
            <person name="Vandepoele K."/>
            <person name="Grando S.M."/>
            <person name="Toppo S."/>
            <person name="Moser C."/>
            <person name="Lanchbury J."/>
            <person name="Bogden R."/>
            <person name="Skolnick M."/>
            <person name="Sgaramella V."/>
            <person name="Bhatnagar S.K."/>
            <person name="Fontana P."/>
            <person name="Gutin A."/>
            <person name="Van de Peer Y."/>
            <person name="Salamini F."/>
            <person name="Viola R."/>
        </authorList>
    </citation>
    <scope>NUCLEOTIDE SEQUENCE</scope>
</reference>
<protein>
    <submittedName>
        <fullName evidence="2">Uncharacterized protein</fullName>
    </submittedName>
</protein>